<reference evidence="2 3" key="1">
    <citation type="submission" date="2015-07" db="EMBL/GenBank/DDBJ databases">
        <title>High-quality draft genome sequence of Oceanobacillus caeni HM6, a bacillus isolated from a human feces.</title>
        <authorList>
            <person name="Kumar J."/>
            <person name="Verma M.K."/>
            <person name="Pandey R."/>
            <person name="Bhambi M."/>
            <person name="Chauhan N."/>
        </authorList>
    </citation>
    <scope>NUCLEOTIDE SEQUENCE [LARGE SCALE GENOMIC DNA]</scope>
    <source>
        <strain evidence="2 3">HM6</strain>
    </source>
</reference>
<keyword evidence="1" id="KW-0812">Transmembrane</keyword>
<dbReference type="EMBL" id="LGTK01000018">
    <property type="protein sequence ID" value="KPH76054.1"/>
    <property type="molecule type" value="Genomic_DNA"/>
</dbReference>
<evidence type="ECO:0000313" key="3">
    <source>
        <dbReference type="Proteomes" id="UP000037854"/>
    </source>
</evidence>
<comment type="caution">
    <text evidence="2">The sequence shown here is derived from an EMBL/GenBank/DDBJ whole genome shotgun (WGS) entry which is preliminary data.</text>
</comment>
<evidence type="ECO:0000313" key="2">
    <source>
        <dbReference type="EMBL" id="KPH76054.1"/>
    </source>
</evidence>
<keyword evidence="3" id="KW-1185">Reference proteome</keyword>
<sequence>MYYYFVIGLISGLFFGYLICSFTHLVKKGINIKLFGYELNIQKNDRIEVIEPKKKYRKLQL</sequence>
<evidence type="ECO:0000256" key="1">
    <source>
        <dbReference type="SAM" id="Phobius"/>
    </source>
</evidence>
<keyword evidence="1" id="KW-1133">Transmembrane helix</keyword>
<feature type="transmembrane region" description="Helical" evidence="1">
    <location>
        <begin position="6"/>
        <end position="26"/>
    </location>
</feature>
<keyword evidence="1" id="KW-0472">Membrane</keyword>
<accession>A0ABR5MK05</accession>
<name>A0ABR5MK05_9BACI</name>
<proteinExistence type="predicted"/>
<dbReference type="Proteomes" id="UP000037854">
    <property type="component" value="Unassembled WGS sequence"/>
</dbReference>
<protein>
    <submittedName>
        <fullName evidence="2">Uncharacterized protein</fullName>
    </submittedName>
</protein>
<gene>
    <name evidence="2" type="ORF">AFL42_07025</name>
</gene>
<organism evidence="2 3">
    <name type="scientific">Oceanobacillus caeni</name>
    <dbReference type="NCBI Taxonomy" id="405946"/>
    <lineage>
        <taxon>Bacteria</taxon>
        <taxon>Bacillati</taxon>
        <taxon>Bacillota</taxon>
        <taxon>Bacilli</taxon>
        <taxon>Bacillales</taxon>
        <taxon>Bacillaceae</taxon>
        <taxon>Oceanobacillus</taxon>
    </lineage>
</organism>
<dbReference type="RefSeq" id="WP_060668193.1">
    <property type="nucleotide sequence ID" value="NZ_LGTK01000018.1"/>
</dbReference>